<dbReference type="InterPro" id="IPR058411">
    <property type="entry name" value="DUF8098"/>
</dbReference>
<accession>D2RF43</accession>
<dbReference type="HOGENOM" id="CLU_862222_0_0_2"/>
<evidence type="ECO:0000313" key="3">
    <source>
        <dbReference type="Proteomes" id="UP000001901"/>
    </source>
</evidence>
<dbReference type="RefSeq" id="WP_012941072.1">
    <property type="nucleotide sequence ID" value="NC_013741.1"/>
</dbReference>
<feature type="domain" description="DUF8098" evidence="1">
    <location>
        <begin position="118"/>
        <end position="296"/>
    </location>
</feature>
<dbReference type="Proteomes" id="UP000001901">
    <property type="component" value="Chromosome"/>
</dbReference>
<evidence type="ECO:0000313" key="2">
    <source>
        <dbReference type="EMBL" id="ADB58737.1"/>
    </source>
</evidence>
<dbReference type="PaxDb" id="572546-Arcpr_1691"/>
<sequence>MTSLLNNYDEDVLVKLILSGLNQVLRIKRIDKKYINETKVHKIVYNVAERLNLDNITRSWYMRGCYIWCNDPIEAFLSGKDINSINTIISSIPKDIAKTIVNTIKSVIEELGVFRLKSEGYHFLEEIYRRFAPSEFRDLYITNLKFKKSFESFIEQLYPNKRLYFVDVDSTIVSESLSELHMAISKTIEDHRIVNVFIEYTTLLETIALGIEEKARNNEVTEKLIEFCKEAYVYYDNEVWKLPATEIAKRTIKGQNSRNVLQNLQRNFNITLNNVKVYLKIYEKRIDELELNPSEDFLLERIESSLPAKEFLKALRDI</sequence>
<dbReference type="eggNOG" id="arCOG09152">
    <property type="taxonomic scope" value="Archaea"/>
</dbReference>
<dbReference type="STRING" id="572546.Arcpr_1691"/>
<name>D2RF43_ARCPA</name>
<dbReference type="EMBL" id="CP001857">
    <property type="protein sequence ID" value="ADB58737.1"/>
    <property type="molecule type" value="Genomic_DNA"/>
</dbReference>
<dbReference type="Pfam" id="PF26400">
    <property type="entry name" value="DUF8098"/>
    <property type="match status" value="1"/>
</dbReference>
<protein>
    <recommendedName>
        <fullName evidence="1">DUF8098 domain-containing protein</fullName>
    </recommendedName>
</protein>
<gene>
    <name evidence="2" type="ordered locus">Arcpr_1691</name>
</gene>
<proteinExistence type="predicted"/>
<evidence type="ECO:0000259" key="1">
    <source>
        <dbReference type="Pfam" id="PF26400"/>
    </source>
</evidence>
<dbReference type="AlphaFoldDB" id="D2RF43"/>
<dbReference type="GeneID" id="8740384"/>
<dbReference type="OrthoDB" id="231744at2157"/>
<keyword evidence="3" id="KW-1185">Reference proteome</keyword>
<reference evidence="2 3" key="1">
    <citation type="journal article" date="2010" name="Stand. Genomic Sci.">
        <title>Complete genome sequence of Archaeoglobus profundus type strain (AV18).</title>
        <authorList>
            <person name="von Jan M."/>
            <person name="Lapidus A."/>
            <person name="Del Rio T.G."/>
            <person name="Copeland A."/>
            <person name="Tice H."/>
            <person name="Cheng J.F."/>
            <person name="Lucas S."/>
            <person name="Chen F."/>
            <person name="Nolan M."/>
            <person name="Goodwin L."/>
            <person name="Han C."/>
            <person name="Pitluck S."/>
            <person name="Liolios K."/>
            <person name="Ivanova N."/>
            <person name="Mavromatis K."/>
            <person name="Ovchinnikova G."/>
            <person name="Chertkov O."/>
            <person name="Pati A."/>
            <person name="Chen A."/>
            <person name="Palaniappan K."/>
            <person name="Land M."/>
            <person name="Hauser L."/>
            <person name="Chang Y.J."/>
            <person name="Jeffries C.D."/>
            <person name="Saunders E."/>
            <person name="Brettin T."/>
            <person name="Detter J.C."/>
            <person name="Chain P."/>
            <person name="Eichinger K."/>
            <person name="Huber H."/>
            <person name="Spring S."/>
            <person name="Rohde M."/>
            <person name="Goker M."/>
            <person name="Wirth R."/>
            <person name="Woyke T."/>
            <person name="Bristow J."/>
            <person name="Eisen J.A."/>
            <person name="Markowitz V."/>
            <person name="Hugenholtz P."/>
            <person name="Kyrpides N.C."/>
            <person name="Klenk H.P."/>
        </authorList>
    </citation>
    <scope>NUCLEOTIDE SEQUENCE [LARGE SCALE GENOMIC DNA]</scope>
    <source>
        <strain evidence="3">DSM 5631 / JCM 9629 / NBRC 100127 / Av18</strain>
    </source>
</reference>
<organism evidence="2 3">
    <name type="scientific">Archaeoglobus profundus (strain DSM 5631 / JCM 9629 / NBRC 100127 / Av18)</name>
    <dbReference type="NCBI Taxonomy" id="572546"/>
    <lineage>
        <taxon>Archaea</taxon>
        <taxon>Methanobacteriati</taxon>
        <taxon>Methanobacteriota</taxon>
        <taxon>Archaeoglobi</taxon>
        <taxon>Archaeoglobales</taxon>
        <taxon>Archaeoglobaceae</taxon>
        <taxon>Archaeoglobus</taxon>
    </lineage>
</organism>
<dbReference type="KEGG" id="apo:Arcpr_1691"/>